<name>A0A4Y2UE91_ARAVE</name>
<protein>
    <recommendedName>
        <fullName evidence="4">HTH psq-type domain-containing protein</fullName>
    </recommendedName>
</protein>
<evidence type="ECO:0008006" key="4">
    <source>
        <dbReference type="Google" id="ProtNLM"/>
    </source>
</evidence>
<dbReference type="Proteomes" id="UP000499080">
    <property type="component" value="Unassembled WGS sequence"/>
</dbReference>
<proteinExistence type="predicted"/>
<organism evidence="1 3">
    <name type="scientific">Araneus ventricosus</name>
    <name type="common">Orbweaver spider</name>
    <name type="synonym">Epeira ventricosa</name>
    <dbReference type="NCBI Taxonomy" id="182803"/>
    <lineage>
        <taxon>Eukaryota</taxon>
        <taxon>Metazoa</taxon>
        <taxon>Ecdysozoa</taxon>
        <taxon>Arthropoda</taxon>
        <taxon>Chelicerata</taxon>
        <taxon>Arachnida</taxon>
        <taxon>Araneae</taxon>
        <taxon>Araneomorphae</taxon>
        <taxon>Entelegynae</taxon>
        <taxon>Araneoidea</taxon>
        <taxon>Araneidae</taxon>
        <taxon>Araneus</taxon>
    </lineage>
</organism>
<dbReference type="OrthoDB" id="6411292at2759"/>
<dbReference type="EMBL" id="BGPR01035165">
    <property type="protein sequence ID" value="GBO09850.1"/>
    <property type="molecule type" value="Genomic_DNA"/>
</dbReference>
<evidence type="ECO:0000313" key="2">
    <source>
        <dbReference type="EMBL" id="GBO09854.1"/>
    </source>
</evidence>
<evidence type="ECO:0000313" key="1">
    <source>
        <dbReference type="EMBL" id="GBO09850.1"/>
    </source>
</evidence>
<dbReference type="EMBL" id="BGPR01035167">
    <property type="protein sequence ID" value="GBO09854.1"/>
    <property type="molecule type" value="Genomic_DNA"/>
</dbReference>
<reference evidence="1 3" key="1">
    <citation type="journal article" date="2019" name="Sci. Rep.">
        <title>Orb-weaving spider Araneus ventricosus genome elucidates the spidroin gene catalogue.</title>
        <authorList>
            <person name="Kono N."/>
            <person name="Nakamura H."/>
            <person name="Ohtoshi R."/>
            <person name="Moran D.A.P."/>
            <person name="Shinohara A."/>
            <person name="Yoshida Y."/>
            <person name="Fujiwara M."/>
            <person name="Mori M."/>
            <person name="Tomita M."/>
            <person name="Arakawa K."/>
        </authorList>
    </citation>
    <scope>NUCLEOTIDE SEQUENCE [LARGE SCALE GENOMIC DNA]</scope>
</reference>
<keyword evidence="3" id="KW-1185">Reference proteome</keyword>
<comment type="caution">
    <text evidence="1">The sequence shown here is derived from an EMBL/GenBank/DDBJ whole genome shotgun (WGS) entry which is preliminary data.</text>
</comment>
<evidence type="ECO:0000313" key="3">
    <source>
        <dbReference type="Proteomes" id="UP000499080"/>
    </source>
</evidence>
<sequence length="123" mass="14556">MPKRKCLSIKEKNLILHEVDKGVKKKGYCFKIWYSSKQLINHNKKNRDKIQNYDSSNFCSKRLKACVYEDVDEVVLKWTVKNKNSTAMNCDEDEDDEDGNDHDAEINKSSYDEMLKFINFHIK</sequence>
<dbReference type="AlphaFoldDB" id="A0A4Y2UE91"/>
<gene>
    <name evidence="2" type="ORF">AVEN_188326_1</name>
    <name evidence="1" type="ORF">AVEN_90118_1</name>
</gene>
<accession>A0A4Y2UE91</accession>